<gene>
    <name evidence="1" type="ordered locus">W5S_4445</name>
</gene>
<sequence length="160" mass="17043">MIEKILPTLLFLAVGQHLQINLGLNNNPAALHHDCNGHSGDRATLFQPAAFKVDGGGGVGSANIVTMMRRAAVFITGPDRAGGGIRPQGYVNNPLEWVDPFGLEKKGSASQVQKNTANGKAAEELVLDKLSNNPNVTVLGTRVYVKTLGSERGRYVDILI</sequence>
<proteinExistence type="predicted"/>
<dbReference type="KEGG" id="pec:W5S_4445"/>
<dbReference type="HOGENOM" id="CLU_1650510_0_0_6"/>
<evidence type="ECO:0000313" key="2">
    <source>
        <dbReference type="Proteomes" id="UP000008044"/>
    </source>
</evidence>
<accession>A0A0H3IAM2</accession>
<name>A0A0H3IAM2_PECPM</name>
<dbReference type="Proteomes" id="UP000008044">
    <property type="component" value="Chromosome"/>
</dbReference>
<evidence type="ECO:0000313" key="1">
    <source>
        <dbReference type="EMBL" id="AFI92491.1"/>
    </source>
</evidence>
<reference evidence="1 2" key="1">
    <citation type="journal article" date="2012" name="J. Bacteriol.">
        <title>Genome sequence of Pectobacterium sp. strain SCC3193.</title>
        <authorList>
            <person name="Koskinen J.P."/>
            <person name="Laine P."/>
            <person name="Niemi O."/>
            <person name="Nykyri J."/>
            <person name="Harjunpaa H."/>
            <person name="Auvinen P."/>
            <person name="Paulin L."/>
            <person name="Pirhonen M."/>
            <person name="Palva T."/>
            <person name="Holm L."/>
        </authorList>
    </citation>
    <scope>NUCLEOTIDE SEQUENCE [LARGE SCALE GENOMIC DNA]</scope>
    <source>
        <strain evidence="1 2">SCC3193</strain>
    </source>
</reference>
<organism evidence="1 2">
    <name type="scientific">Pectobacterium parmentieri</name>
    <dbReference type="NCBI Taxonomy" id="1905730"/>
    <lineage>
        <taxon>Bacteria</taxon>
        <taxon>Pseudomonadati</taxon>
        <taxon>Pseudomonadota</taxon>
        <taxon>Gammaproteobacteria</taxon>
        <taxon>Enterobacterales</taxon>
        <taxon>Pectobacteriaceae</taxon>
        <taxon>Pectobacterium</taxon>
    </lineage>
</organism>
<protein>
    <submittedName>
        <fullName evidence="1">Uncharacterized protein</fullName>
    </submittedName>
</protein>
<dbReference type="STRING" id="1905730.W5S_4445"/>
<dbReference type="AlphaFoldDB" id="A0A0H3IAM2"/>
<dbReference type="EMBL" id="CP003415">
    <property type="protein sequence ID" value="AFI92491.1"/>
    <property type="molecule type" value="Genomic_DNA"/>
</dbReference>